<reference evidence="1 2" key="1">
    <citation type="submission" date="2020-02" db="EMBL/GenBank/DDBJ databases">
        <authorList>
            <person name="Ma Q."/>
            <person name="Huang Y."/>
            <person name="Song X."/>
            <person name="Pei D."/>
        </authorList>
    </citation>
    <scope>NUCLEOTIDE SEQUENCE [LARGE SCALE GENOMIC DNA]</scope>
    <source>
        <strain evidence="1">Sxm20200214</strain>
        <tissue evidence="1">Leaf</tissue>
    </source>
</reference>
<sequence>MVVTFFVKECTGGSSTRWRVQDCVLLCGGAWSLVPVCDESSSFVLPCHLWLGILSSIDCPLFLQALLVFWNPYFPLGNFHFLCGV</sequence>
<keyword evidence="2" id="KW-1185">Reference proteome</keyword>
<dbReference type="AlphaFoldDB" id="A0A8X7Q8C6"/>
<name>A0A8X7Q8C6_BRACI</name>
<evidence type="ECO:0000313" key="1">
    <source>
        <dbReference type="EMBL" id="KAG2265549.1"/>
    </source>
</evidence>
<evidence type="ECO:0000313" key="2">
    <source>
        <dbReference type="Proteomes" id="UP000886595"/>
    </source>
</evidence>
<accession>A0A8X7Q8C6</accession>
<organism evidence="1 2">
    <name type="scientific">Brassica carinata</name>
    <name type="common">Ethiopian mustard</name>
    <name type="synonym">Abyssinian cabbage</name>
    <dbReference type="NCBI Taxonomy" id="52824"/>
    <lineage>
        <taxon>Eukaryota</taxon>
        <taxon>Viridiplantae</taxon>
        <taxon>Streptophyta</taxon>
        <taxon>Embryophyta</taxon>
        <taxon>Tracheophyta</taxon>
        <taxon>Spermatophyta</taxon>
        <taxon>Magnoliopsida</taxon>
        <taxon>eudicotyledons</taxon>
        <taxon>Gunneridae</taxon>
        <taxon>Pentapetalae</taxon>
        <taxon>rosids</taxon>
        <taxon>malvids</taxon>
        <taxon>Brassicales</taxon>
        <taxon>Brassicaceae</taxon>
        <taxon>Brassiceae</taxon>
        <taxon>Brassica</taxon>
    </lineage>
</organism>
<dbReference type="Proteomes" id="UP000886595">
    <property type="component" value="Unassembled WGS sequence"/>
</dbReference>
<gene>
    <name evidence="1" type="ORF">Bca52824_072628</name>
</gene>
<proteinExistence type="predicted"/>
<comment type="caution">
    <text evidence="1">The sequence shown here is derived from an EMBL/GenBank/DDBJ whole genome shotgun (WGS) entry which is preliminary data.</text>
</comment>
<dbReference type="EMBL" id="JAAMPC010000014">
    <property type="protein sequence ID" value="KAG2265549.1"/>
    <property type="molecule type" value="Genomic_DNA"/>
</dbReference>
<protein>
    <submittedName>
        <fullName evidence="1">Uncharacterized protein</fullName>
    </submittedName>
</protein>